<organism evidence="2 3">
    <name type="scientific">Drosophila gunungcola</name>
    <name type="common">fruit fly</name>
    <dbReference type="NCBI Taxonomy" id="103775"/>
    <lineage>
        <taxon>Eukaryota</taxon>
        <taxon>Metazoa</taxon>
        <taxon>Ecdysozoa</taxon>
        <taxon>Arthropoda</taxon>
        <taxon>Hexapoda</taxon>
        <taxon>Insecta</taxon>
        <taxon>Pterygota</taxon>
        <taxon>Neoptera</taxon>
        <taxon>Endopterygota</taxon>
        <taxon>Diptera</taxon>
        <taxon>Brachycera</taxon>
        <taxon>Muscomorpha</taxon>
        <taxon>Ephydroidea</taxon>
        <taxon>Drosophilidae</taxon>
        <taxon>Drosophila</taxon>
        <taxon>Sophophora</taxon>
    </lineage>
</organism>
<keyword evidence="3" id="KW-1185">Reference proteome</keyword>
<feature type="transmembrane region" description="Helical" evidence="1">
    <location>
        <begin position="37"/>
        <end position="62"/>
    </location>
</feature>
<keyword evidence="1" id="KW-0472">Membrane</keyword>
<keyword evidence="1" id="KW-1133">Transmembrane helix</keyword>
<dbReference type="EMBL" id="JAMKOV010000004">
    <property type="protein sequence ID" value="KAI8040439.1"/>
    <property type="molecule type" value="Genomic_DNA"/>
</dbReference>
<gene>
    <name evidence="2" type="ORF">M5D96_006382</name>
</gene>
<keyword evidence="1" id="KW-0812">Transmembrane</keyword>
<evidence type="ECO:0000313" key="3">
    <source>
        <dbReference type="Proteomes" id="UP001059596"/>
    </source>
</evidence>
<dbReference type="Proteomes" id="UP001059596">
    <property type="component" value="Unassembled WGS sequence"/>
</dbReference>
<reference evidence="2" key="1">
    <citation type="journal article" date="2023" name="Genome Biol. Evol.">
        <title>Long-read-based Genome Assembly of Drosophila gunungcola Reveals Fewer Chemosensory Genes in Flower-breeding Species.</title>
        <authorList>
            <person name="Negi A."/>
            <person name="Liao B.Y."/>
            <person name="Yeh S.D."/>
        </authorList>
    </citation>
    <scope>NUCLEOTIDE SEQUENCE</scope>
    <source>
        <strain evidence="2">Sukarami</strain>
    </source>
</reference>
<evidence type="ECO:0000256" key="1">
    <source>
        <dbReference type="SAM" id="Phobius"/>
    </source>
</evidence>
<proteinExistence type="predicted"/>
<protein>
    <submittedName>
        <fullName evidence="2">Uncharacterized protein</fullName>
    </submittedName>
</protein>
<accession>A0A9P9YPX4</accession>
<comment type="caution">
    <text evidence="2">The sequence shown here is derived from an EMBL/GenBank/DDBJ whole genome shotgun (WGS) entry which is preliminary data.</text>
</comment>
<sequence>MVLGSKPKFPGIRLITPSFKCADLFFINLPFHNVYQFWFLFAALAKSYTIIAVVVIISHIFIPCTQLIGKIKNSKSETDL</sequence>
<evidence type="ECO:0000313" key="2">
    <source>
        <dbReference type="EMBL" id="KAI8040439.1"/>
    </source>
</evidence>
<dbReference type="AlphaFoldDB" id="A0A9P9YPX4"/>
<name>A0A9P9YPX4_9MUSC</name>